<feature type="binding site" evidence="10">
    <location>
        <position position="27"/>
    </location>
    <ligand>
        <name>Mn(2+)</name>
        <dbReference type="ChEBI" id="CHEBI:29035"/>
    </ligand>
</feature>
<dbReference type="UniPathway" id="UPA00059">
    <property type="reaction ID" value="UER00104"/>
</dbReference>
<feature type="binding site" evidence="10">
    <location>
        <position position="121"/>
    </location>
    <ligand>
        <name>Mn(2+)</name>
        <dbReference type="ChEBI" id="CHEBI:29035"/>
    </ligand>
</feature>
<evidence type="ECO:0000256" key="4">
    <source>
        <dbReference type="ARBA" id="ARBA00022490"/>
    </source>
</evidence>
<dbReference type="PANTHER" id="PTHR10885:SF0">
    <property type="entry name" value="ISOPENTENYL-DIPHOSPHATE DELTA-ISOMERASE"/>
    <property type="match status" value="1"/>
</dbReference>
<dbReference type="GO" id="GO:0005737">
    <property type="term" value="C:cytoplasm"/>
    <property type="evidence" value="ECO:0007669"/>
    <property type="project" value="UniProtKB-SubCell"/>
</dbReference>
<dbReference type="InterPro" id="IPR056375">
    <property type="entry name" value="Idi_bact"/>
</dbReference>
<dbReference type="InterPro" id="IPR015797">
    <property type="entry name" value="NUDIX_hydrolase-like_dom_sf"/>
</dbReference>
<dbReference type="GO" id="GO:0046872">
    <property type="term" value="F:metal ion binding"/>
    <property type="evidence" value="ECO:0007669"/>
    <property type="project" value="UniProtKB-KW"/>
</dbReference>
<evidence type="ECO:0000256" key="8">
    <source>
        <dbReference type="ARBA" id="ARBA00023229"/>
    </source>
</evidence>
<keyword evidence="6 10" id="KW-0460">Magnesium</keyword>
<evidence type="ECO:0000259" key="12">
    <source>
        <dbReference type="PROSITE" id="PS51462"/>
    </source>
</evidence>
<dbReference type="NCBIfam" id="NF002995">
    <property type="entry name" value="PRK03759.1"/>
    <property type="match status" value="1"/>
</dbReference>
<keyword evidence="7 10" id="KW-0464">Manganese</keyword>
<dbReference type="Proteomes" id="UP000515570">
    <property type="component" value="Chromosome"/>
</dbReference>
<dbReference type="AlphaFoldDB" id="A0A7G5FE66"/>
<feature type="domain" description="Nudix hydrolase" evidence="12">
    <location>
        <begin position="32"/>
        <end position="171"/>
    </location>
</feature>
<feature type="active site" evidence="10 11">
    <location>
        <position position="121"/>
    </location>
</feature>
<evidence type="ECO:0000256" key="1">
    <source>
        <dbReference type="ARBA" id="ARBA00004826"/>
    </source>
</evidence>
<evidence type="ECO:0000256" key="3">
    <source>
        <dbReference type="ARBA" id="ARBA00012057"/>
    </source>
</evidence>
<proteinExistence type="inferred from homology"/>
<feature type="binding site" evidence="10">
    <location>
        <position position="119"/>
    </location>
    <ligand>
        <name>Mn(2+)</name>
        <dbReference type="ChEBI" id="CHEBI:29035"/>
    </ligand>
</feature>
<dbReference type="Pfam" id="PF00293">
    <property type="entry name" value="NUDIX"/>
    <property type="match status" value="1"/>
</dbReference>
<sequence>MTVSPELVVLTDAAGNPRGTAPKATVHTTDTPLHLAFSCYVTREDGALLITRRSLHKLTWPGIWTNSMCGHPGPGESFDSAIHRRASVELGLPAGSLSDITCILPSFEYRATDSSGVVEWEICPVHHAVLAAGVDVAPSAAEVDSHVWVRPADLINAVTSAPFAFSPWMVEQLSHAELRNALLR</sequence>
<comment type="pathway">
    <text evidence="1 10">Isoprenoid biosynthesis; dimethylallyl diphosphate biosynthesis; dimethylallyl diphosphate from isopentenyl diphosphate: step 1/1.</text>
</comment>
<evidence type="ECO:0000256" key="9">
    <source>
        <dbReference type="ARBA" id="ARBA00023235"/>
    </source>
</evidence>
<evidence type="ECO:0000256" key="2">
    <source>
        <dbReference type="ARBA" id="ARBA00007579"/>
    </source>
</evidence>
<feature type="active site" evidence="10 11">
    <location>
        <position position="69"/>
    </location>
</feature>
<comment type="catalytic activity">
    <reaction evidence="10">
        <text>isopentenyl diphosphate = dimethylallyl diphosphate</text>
        <dbReference type="Rhea" id="RHEA:23284"/>
        <dbReference type="ChEBI" id="CHEBI:57623"/>
        <dbReference type="ChEBI" id="CHEBI:128769"/>
        <dbReference type="EC" id="5.3.3.2"/>
    </reaction>
</comment>
<dbReference type="InterPro" id="IPR011876">
    <property type="entry name" value="IsopentenylPP_isomerase_typ1"/>
</dbReference>
<comment type="cofactor">
    <cofactor evidence="10">
        <name>Mg(2+)</name>
        <dbReference type="ChEBI" id="CHEBI:18420"/>
    </cofactor>
    <text evidence="10">Binds 1 Mg(2+) ion per subunit. The magnesium ion binds only when substrate is bound.</text>
</comment>
<evidence type="ECO:0000256" key="6">
    <source>
        <dbReference type="ARBA" id="ARBA00022842"/>
    </source>
</evidence>
<dbReference type="InterPro" id="IPR000086">
    <property type="entry name" value="NUDIX_hydrolase_dom"/>
</dbReference>
<accession>A0A7G5FE66</accession>
<dbReference type="CDD" id="cd02885">
    <property type="entry name" value="NUDIX_IPP_Isomerase"/>
    <property type="match status" value="1"/>
</dbReference>
<feature type="binding site" evidence="10">
    <location>
        <position position="89"/>
    </location>
    <ligand>
        <name>Mg(2+)</name>
        <dbReference type="ChEBI" id="CHEBI:18420"/>
    </ligand>
</feature>
<reference evidence="13 14" key="1">
    <citation type="submission" date="2020-07" db="EMBL/GenBank/DDBJ databases">
        <title>non toxigenic Corynebacterium sp. nov from a clinical source.</title>
        <authorList>
            <person name="Bernier A.-M."/>
            <person name="Bernard K."/>
        </authorList>
    </citation>
    <scope>NUCLEOTIDE SEQUENCE [LARGE SCALE GENOMIC DNA]</scope>
    <source>
        <strain evidence="14">NML 93-0612</strain>
    </source>
</reference>
<name>A0A7G5FE66_9CORY</name>
<evidence type="ECO:0000256" key="7">
    <source>
        <dbReference type="ARBA" id="ARBA00023211"/>
    </source>
</evidence>
<dbReference type="EMBL" id="CP059833">
    <property type="protein sequence ID" value="QMV84907.1"/>
    <property type="molecule type" value="Genomic_DNA"/>
</dbReference>
<dbReference type="PROSITE" id="PS51462">
    <property type="entry name" value="NUDIX"/>
    <property type="match status" value="1"/>
</dbReference>
<comment type="cofactor">
    <cofactor evidence="10">
        <name>Mn(2+)</name>
        <dbReference type="ChEBI" id="CHEBI:29035"/>
    </cofactor>
    <text evidence="10">Binds 1 Mn(2+) ion per subunit.</text>
</comment>
<dbReference type="EC" id="5.3.3.2" evidence="3 10"/>
<dbReference type="PANTHER" id="PTHR10885">
    <property type="entry name" value="ISOPENTENYL-DIPHOSPHATE DELTA-ISOMERASE"/>
    <property type="match status" value="1"/>
</dbReference>
<dbReference type="GO" id="GO:0004452">
    <property type="term" value="F:isopentenyl-diphosphate delta-isomerase activity"/>
    <property type="evidence" value="ECO:0007669"/>
    <property type="project" value="UniProtKB-UniRule"/>
</dbReference>
<evidence type="ECO:0000256" key="11">
    <source>
        <dbReference type="PIRSR" id="PIRSR018427-1"/>
    </source>
</evidence>
<keyword evidence="8 10" id="KW-0414">Isoprene biosynthesis</keyword>
<dbReference type="RefSeq" id="WP_182385714.1">
    <property type="nucleotide sequence ID" value="NZ_CP059833.1"/>
</dbReference>
<comment type="subcellular location">
    <subcellularLocation>
        <location evidence="10">Cytoplasm</location>
    </subcellularLocation>
</comment>
<keyword evidence="4 10" id="KW-0963">Cytoplasm</keyword>
<comment type="function">
    <text evidence="10">Catalyzes the 1,3-allylic rearrangement of the homoallylic substrate isopentenyl (IPP) to its highly electrophilic allylic isomer, dimethylallyl diphosphate (DMAPP).</text>
</comment>
<keyword evidence="5 10" id="KW-0479">Metal-binding</keyword>
<evidence type="ECO:0000256" key="5">
    <source>
        <dbReference type="ARBA" id="ARBA00022723"/>
    </source>
</evidence>
<dbReference type="PIRSF" id="PIRSF018427">
    <property type="entry name" value="Isopntndiph_ism"/>
    <property type="match status" value="1"/>
</dbReference>
<keyword evidence="14" id="KW-1185">Reference proteome</keyword>
<gene>
    <name evidence="10 13" type="primary">idi</name>
    <name evidence="13" type="ORF">HW450_11290</name>
</gene>
<dbReference type="Gene3D" id="3.90.79.10">
    <property type="entry name" value="Nucleoside Triphosphate Pyrophosphohydrolase"/>
    <property type="match status" value="1"/>
</dbReference>
<evidence type="ECO:0000313" key="13">
    <source>
        <dbReference type="EMBL" id="QMV84907.1"/>
    </source>
</evidence>
<organism evidence="13 14">
    <name type="scientific">Corynebacterium hindlerae</name>
    <dbReference type="NCBI Taxonomy" id="699041"/>
    <lineage>
        <taxon>Bacteria</taxon>
        <taxon>Bacillati</taxon>
        <taxon>Actinomycetota</taxon>
        <taxon>Actinomycetes</taxon>
        <taxon>Mycobacteriales</taxon>
        <taxon>Corynebacteriaceae</taxon>
        <taxon>Corynebacterium</taxon>
    </lineage>
</organism>
<feature type="binding site" evidence="10">
    <location>
        <position position="71"/>
    </location>
    <ligand>
        <name>Mn(2+)</name>
        <dbReference type="ChEBI" id="CHEBI:29035"/>
    </ligand>
</feature>
<protein>
    <recommendedName>
        <fullName evidence="3 10">Isopentenyl-diphosphate Delta-isomerase</fullName>
        <shortName evidence="10">IPP isomerase</shortName>
        <ecNumber evidence="3 10">5.3.3.2</ecNumber>
    </recommendedName>
    <alternativeName>
        <fullName evidence="10">IPP:DMAPP isomerase</fullName>
    </alternativeName>
    <alternativeName>
        <fullName evidence="10">Isopentenyl pyrophosphate isomerase</fullName>
    </alternativeName>
</protein>
<feature type="binding site" evidence="10">
    <location>
        <position position="34"/>
    </location>
    <ligand>
        <name>Mn(2+)</name>
        <dbReference type="ChEBI" id="CHEBI:29035"/>
    </ligand>
</feature>
<dbReference type="HAMAP" id="MF_00202">
    <property type="entry name" value="Idi"/>
    <property type="match status" value="1"/>
</dbReference>
<keyword evidence="9 10" id="KW-0413">Isomerase</keyword>
<dbReference type="GO" id="GO:0008299">
    <property type="term" value="P:isoprenoid biosynthetic process"/>
    <property type="evidence" value="ECO:0007669"/>
    <property type="project" value="UniProtKB-UniRule"/>
</dbReference>
<dbReference type="NCBIfam" id="TIGR02150">
    <property type="entry name" value="IPP_isom_1"/>
    <property type="match status" value="1"/>
</dbReference>
<dbReference type="SUPFAM" id="SSF55811">
    <property type="entry name" value="Nudix"/>
    <property type="match status" value="1"/>
</dbReference>
<dbReference type="GO" id="GO:0050992">
    <property type="term" value="P:dimethylallyl diphosphate biosynthetic process"/>
    <property type="evidence" value="ECO:0007669"/>
    <property type="project" value="UniProtKB-UniRule"/>
</dbReference>
<comment type="similarity">
    <text evidence="2 10">Belongs to the IPP isomerase type 1 family.</text>
</comment>
<evidence type="ECO:0000313" key="14">
    <source>
        <dbReference type="Proteomes" id="UP000515570"/>
    </source>
</evidence>
<evidence type="ECO:0000256" key="10">
    <source>
        <dbReference type="HAMAP-Rule" id="MF_00202"/>
    </source>
</evidence>